<keyword evidence="2 7" id="KW-0812">Transmembrane</keyword>
<evidence type="ECO:0000256" key="4">
    <source>
        <dbReference type="ARBA" id="ARBA00023136"/>
    </source>
</evidence>
<organism evidence="9 10">
    <name type="scientific">Trichophyton rubrum</name>
    <name type="common">Athlete's foot fungus</name>
    <name type="synonym">Epidermophyton rubrum</name>
    <dbReference type="NCBI Taxonomy" id="5551"/>
    <lineage>
        <taxon>Eukaryota</taxon>
        <taxon>Fungi</taxon>
        <taxon>Dikarya</taxon>
        <taxon>Ascomycota</taxon>
        <taxon>Pezizomycotina</taxon>
        <taxon>Eurotiomycetes</taxon>
        <taxon>Eurotiomycetidae</taxon>
        <taxon>Onygenales</taxon>
        <taxon>Arthrodermataceae</taxon>
        <taxon>Trichophyton</taxon>
    </lineage>
</organism>
<name>A0A178F2C3_TRIRU</name>
<dbReference type="PANTHER" id="PTHR33048">
    <property type="entry name" value="PTH11-LIKE INTEGRAL MEMBRANE PROTEIN (AFU_ORTHOLOGUE AFUA_5G11245)"/>
    <property type="match status" value="1"/>
</dbReference>
<evidence type="ECO:0000256" key="7">
    <source>
        <dbReference type="SAM" id="Phobius"/>
    </source>
</evidence>
<evidence type="ECO:0000256" key="6">
    <source>
        <dbReference type="SAM" id="MobiDB-lite"/>
    </source>
</evidence>
<gene>
    <name evidence="9" type="ORF">A7C99_3321</name>
</gene>
<evidence type="ECO:0000259" key="8">
    <source>
        <dbReference type="Pfam" id="PF20684"/>
    </source>
</evidence>
<evidence type="ECO:0000313" key="9">
    <source>
        <dbReference type="EMBL" id="OAL66215.1"/>
    </source>
</evidence>
<evidence type="ECO:0000313" key="10">
    <source>
        <dbReference type="Proteomes" id="UP000243015"/>
    </source>
</evidence>
<comment type="similarity">
    <text evidence="5">Belongs to the SAT4 family.</text>
</comment>
<feature type="transmembrane region" description="Helical" evidence="7">
    <location>
        <begin position="195"/>
        <end position="216"/>
    </location>
</feature>
<reference evidence="9 10" key="1">
    <citation type="submission" date="2016-05" db="EMBL/GenBank/DDBJ databases">
        <title>Genome sequencing of Trichophyton rubrum CMCC(F)T1i isolated from hair.</title>
        <authorList>
            <person name="Zhan P."/>
            <person name="Tao Y."/>
            <person name="Liu W."/>
        </authorList>
    </citation>
    <scope>NUCLEOTIDE SEQUENCE [LARGE SCALE GENOMIC DNA]</scope>
    <source>
        <strain evidence="10">CMCC(F)T1i</strain>
    </source>
</reference>
<feature type="transmembrane region" description="Helical" evidence="7">
    <location>
        <begin position="116"/>
        <end position="138"/>
    </location>
</feature>
<feature type="transmembrane region" description="Helical" evidence="7">
    <location>
        <begin position="228"/>
        <end position="254"/>
    </location>
</feature>
<keyword evidence="4 7" id="KW-0472">Membrane</keyword>
<comment type="subcellular location">
    <subcellularLocation>
        <location evidence="1">Membrane</location>
        <topology evidence="1">Multi-pass membrane protein</topology>
    </subcellularLocation>
</comment>
<protein>
    <recommendedName>
        <fullName evidence="8">Rhodopsin domain-containing protein</fullName>
    </recommendedName>
</protein>
<comment type="caution">
    <text evidence="9">The sequence shown here is derived from an EMBL/GenBank/DDBJ whole genome shotgun (WGS) entry which is preliminary data.</text>
</comment>
<dbReference type="Pfam" id="PF20684">
    <property type="entry name" value="Fung_rhodopsin"/>
    <property type="match status" value="1"/>
</dbReference>
<dbReference type="AlphaFoldDB" id="A0A178F2C3"/>
<dbReference type="Proteomes" id="UP000243015">
    <property type="component" value="Unassembled WGS sequence"/>
</dbReference>
<feature type="region of interest" description="Disordered" evidence="6">
    <location>
        <begin position="374"/>
        <end position="393"/>
    </location>
</feature>
<evidence type="ECO:0000256" key="1">
    <source>
        <dbReference type="ARBA" id="ARBA00004141"/>
    </source>
</evidence>
<feature type="compositionally biased region" description="Basic and acidic residues" evidence="6">
    <location>
        <begin position="319"/>
        <end position="336"/>
    </location>
</feature>
<dbReference type="EMBL" id="LHPM01000013">
    <property type="protein sequence ID" value="OAL66215.1"/>
    <property type="molecule type" value="Genomic_DNA"/>
</dbReference>
<dbReference type="VEuPathDB" id="FungiDB:TERG_11746"/>
<evidence type="ECO:0000256" key="2">
    <source>
        <dbReference type="ARBA" id="ARBA00022692"/>
    </source>
</evidence>
<evidence type="ECO:0000256" key="3">
    <source>
        <dbReference type="ARBA" id="ARBA00022989"/>
    </source>
</evidence>
<dbReference type="VEuPathDB" id="FungiDB:TERG_11745"/>
<keyword evidence="3 7" id="KW-1133">Transmembrane helix</keyword>
<dbReference type="InterPro" id="IPR052337">
    <property type="entry name" value="SAT4-like"/>
</dbReference>
<dbReference type="InterPro" id="IPR049326">
    <property type="entry name" value="Rhodopsin_dom_fungi"/>
</dbReference>
<feature type="domain" description="Rhodopsin" evidence="8">
    <location>
        <begin position="33"/>
        <end position="257"/>
    </location>
</feature>
<feature type="region of interest" description="Disordered" evidence="6">
    <location>
        <begin position="314"/>
        <end position="365"/>
    </location>
</feature>
<dbReference type="PANTHER" id="PTHR33048:SF55">
    <property type="entry name" value="INTEGRAL MEMBRANE PROTEIN"/>
    <property type="match status" value="1"/>
</dbReference>
<accession>A0A178F2C3</accession>
<feature type="transmembrane region" description="Helical" evidence="7">
    <location>
        <begin position="16"/>
        <end position="37"/>
    </location>
</feature>
<dbReference type="GO" id="GO:0016020">
    <property type="term" value="C:membrane"/>
    <property type="evidence" value="ECO:0007669"/>
    <property type="project" value="UniProtKB-SubCell"/>
</dbReference>
<proteinExistence type="inferred from homology"/>
<feature type="compositionally biased region" description="Acidic residues" evidence="6">
    <location>
        <begin position="377"/>
        <end position="393"/>
    </location>
</feature>
<feature type="transmembrane region" description="Helical" evidence="7">
    <location>
        <begin position="88"/>
        <end position="109"/>
    </location>
</feature>
<sequence length="393" mass="44077">MPGNPMADGSQRAVKLSILCLVMAVIAGILVAIRFVGRYLKRSIGADDWTILAAFITCVEHGLGKHTWEVSPADKVLTLKYLYVLQISYKISLSLIKISFLLLFVRIFYVQKLFVWTCYALMAITAAAGIAFTFPTVFQCKPIYAYWNRAVPHKCIENAEWRVSYALLNVITDFFILVLPIRESIILLTNKKDKILVIFIFSLGLFCCIVSIIRTTTIFGTSDNHDPLWSVALISVWSAIELNTGIIVACLPMLRQSFFLIFPRSRSAFETASHSIEHFPHRIKDYRFSRSAPTSTAPDGRPSHSATHNETFSMGAVRSDADHGHTRTDGRTESQERIVSIYGYGAPAGRSSRPEFSPPDAPFPFRQLAKRLKEAVEAAEDGEDNEEDEDIIL</sequence>
<evidence type="ECO:0000256" key="5">
    <source>
        <dbReference type="ARBA" id="ARBA00038359"/>
    </source>
</evidence>
<feature type="transmembrane region" description="Helical" evidence="7">
    <location>
        <begin position="166"/>
        <end position="188"/>
    </location>
</feature>